<evidence type="ECO:0000256" key="1">
    <source>
        <dbReference type="ARBA" id="ARBA00004192"/>
    </source>
</evidence>
<dbReference type="PROSITE" id="PS00108">
    <property type="entry name" value="PROTEIN_KINASE_ST"/>
    <property type="match status" value="1"/>
</dbReference>
<dbReference type="PROSITE" id="PS00107">
    <property type="entry name" value="PROTEIN_KINASE_ATP"/>
    <property type="match status" value="1"/>
</dbReference>
<feature type="compositionally biased region" description="Polar residues" evidence="13">
    <location>
        <begin position="73"/>
        <end position="84"/>
    </location>
</feature>
<dbReference type="InterPro" id="IPR000719">
    <property type="entry name" value="Prot_kinase_dom"/>
</dbReference>
<dbReference type="AlphaFoldDB" id="A0A2B4SEX9"/>
<dbReference type="InterPro" id="IPR008271">
    <property type="entry name" value="Ser/Thr_kinase_AS"/>
</dbReference>
<dbReference type="OrthoDB" id="5952352at2759"/>
<accession>A0A2B4SEX9</accession>
<keyword evidence="16" id="KW-1185">Reference proteome</keyword>
<evidence type="ECO:0000256" key="7">
    <source>
        <dbReference type="ARBA" id="ARBA00022777"/>
    </source>
</evidence>
<evidence type="ECO:0000313" key="16">
    <source>
        <dbReference type="Proteomes" id="UP000225706"/>
    </source>
</evidence>
<evidence type="ECO:0000313" key="15">
    <source>
        <dbReference type="EMBL" id="PFX27117.1"/>
    </source>
</evidence>
<evidence type="ECO:0000256" key="2">
    <source>
        <dbReference type="ARBA" id="ARBA00012513"/>
    </source>
</evidence>
<evidence type="ECO:0000256" key="13">
    <source>
        <dbReference type="SAM" id="MobiDB-lite"/>
    </source>
</evidence>
<dbReference type="Gene3D" id="1.10.510.10">
    <property type="entry name" value="Transferase(Phosphotransferase) domain 1"/>
    <property type="match status" value="1"/>
</dbReference>
<protein>
    <recommendedName>
        <fullName evidence="3">Serine/threonine-protein kinase 1</fullName>
        <ecNumber evidence="2">2.7.11.1</ecNumber>
    </recommendedName>
</protein>
<dbReference type="SMART" id="SM00220">
    <property type="entry name" value="S_TKc"/>
    <property type="match status" value="1"/>
</dbReference>
<evidence type="ECO:0000256" key="12">
    <source>
        <dbReference type="PROSITE-ProRule" id="PRU10141"/>
    </source>
</evidence>
<name>A0A2B4SEX9_STYPI</name>
<dbReference type="EMBL" id="LSMT01000110">
    <property type="protein sequence ID" value="PFX27117.1"/>
    <property type="molecule type" value="Genomic_DNA"/>
</dbReference>
<dbReference type="GO" id="GO:0005524">
    <property type="term" value="F:ATP binding"/>
    <property type="evidence" value="ECO:0007669"/>
    <property type="project" value="UniProtKB-UniRule"/>
</dbReference>
<dbReference type="Proteomes" id="UP000225706">
    <property type="component" value="Unassembled WGS sequence"/>
</dbReference>
<dbReference type="STRING" id="50429.A0A2B4SEX9"/>
<evidence type="ECO:0000256" key="8">
    <source>
        <dbReference type="ARBA" id="ARBA00022840"/>
    </source>
</evidence>
<comment type="catalytic activity">
    <reaction evidence="10">
        <text>L-threonyl-[protein] + ATP = O-phospho-L-threonyl-[protein] + ADP + H(+)</text>
        <dbReference type="Rhea" id="RHEA:46608"/>
        <dbReference type="Rhea" id="RHEA-COMP:11060"/>
        <dbReference type="Rhea" id="RHEA-COMP:11605"/>
        <dbReference type="ChEBI" id="CHEBI:15378"/>
        <dbReference type="ChEBI" id="CHEBI:30013"/>
        <dbReference type="ChEBI" id="CHEBI:30616"/>
        <dbReference type="ChEBI" id="CHEBI:61977"/>
        <dbReference type="ChEBI" id="CHEBI:456216"/>
        <dbReference type="EC" id="2.7.11.1"/>
    </reaction>
</comment>
<dbReference type="InterPro" id="IPR051138">
    <property type="entry name" value="PIM_Ser/Thr_kinase"/>
</dbReference>
<keyword evidence="5" id="KW-0808">Transferase</keyword>
<dbReference type="GO" id="GO:0004674">
    <property type="term" value="F:protein serine/threonine kinase activity"/>
    <property type="evidence" value="ECO:0007669"/>
    <property type="project" value="UniProtKB-KW"/>
</dbReference>
<feature type="region of interest" description="Disordered" evidence="13">
    <location>
        <begin position="1"/>
        <end position="182"/>
    </location>
</feature>
<organism evidence="15 16">
    <name type="scientific">Stylophora pistillata</name>
    <name type="common">Smooth cauliflower coral</name>
    <dbReference type="NCBI Taxonomy" id="50429"/>
    <lineage>
        <taxon>Eukaryota</taxon>
        <taxon>Metazoa</taxon>
        <taxon>Cnidaria</taxon>
        <taxon>Anthozoa</taxon>
        <taxon>Hexacorallia</taxon>
        <taxon>Scleractinia</taxon>
        <taxon>Astrocoeniina</taxon>
        <taxon>Pocilloporidae</taxon>
        <taxon>Stylophora</taxon>
    </lineage>
</organism>
<evidence type="ECO:0000256" key="5">
    <source>
        <dbReference type="ARBA" id="ARBA00022679"/>
    </source>
</evidence>
<dbReference type="GO" id="GO:0005737">
    <property type="term" value="C:cytoplasm"/>
    <property type="evidence" value="ECO:0007669"/>
    <property type="project" value="TreeGrafter"/>
</dbReference>
<dbReference type="SUPFAM" id="SSF56112">
    <property type="entry name" value="Protein kinase-like (PK-like)"/>
    <property type="match status" value="1"/>
</dbReference>
<dbReference type="PROSITE" id="PS50011">
    <property type="entry name" value="PROTEIN_KINASE_DOM"/>
    <property type="match status" value="1"/>
</dbReference>
<feature type="domain" description="Protein kinase" evidence="14">
    <location>
        <begin position="246"/>
        <end position="500"/>
    </location>
</feature>
<comment type="subcellular location">
    <subcellularLocation>
        <location evidence="1">Host cytoplasm</location>
    </subcellularLocation>
</comment>
<evidence type="ECO:0000256" key="10">
    <source>
        <dbReference type="ARBA" id="ARBA00047899"/>
    </source>
</evidence>
<gene>
    <name evidence="15" type="primary">Pim2</name>
    <name evidence="15" type="ORF">AWC38_SpisGene8190</name>
</gene>
<dbReference type="Gene3D" id="3.30.200.20">
    <property type="entry name" value="Phosphorylase Kinase, domain 1"/>
    <property type="match status" value="1"/>
</dbReference>
<feature type="compositionally biased region" description="Basic and acidic residues" evidence="13">
    <location>
        <begin position="41"/>
        <end position="54"/>
    </location>
</feature>
<feature type="binding site" evidence="12">
    <location>
        <position position="275"/>
    </location>
    <ligand>
        <name>ATP</name>
        <dbReference type="ChEBI" id="CHEBI:30616"/>
    </ligand>
</feature>
<evidence type="ECO:0000259" key="14">
    <source>
        <dbReference type="PROSITE" id="PS50011"/>
    </source>
</evidence>
<comment type="caution">
    <text evidence="15">The sequence shown here is derived from an EMBL/GenBank/DDBJ whole genome shotgun (WGS) entry which is preliminary data.</text>
</comment>
<keyword evidence="7 15" id="KW-0418">Kinase</keyword>
<feature type="compositionally biased region" description="Basic residues" evidence="13">
    <location>
        <begin position="1"/>
        <end position="13"/>
    </location>
</feature>
<comment type="catalytic activity">
    <reaction evidence="11">
        <text>L-seryl-[protein] + ATP = O-phospho-L-seryl-[protein] + ADP + H(+)</text>
        <dbReference type="Rhea" id="RHEA:17989"/>
        <dbReference type="Rhea" id="RHEA-COMP:9863"/>
        <dbReference type="Rhea" id="RHEA-COMP:11604"/>
        <dbReference type="ChEBI" id="CHEBI:15378"/>
        <dbReference type="ChEBI" id="CHEBI:29999"/>
        <dbReference type="ChEBI" id="CHEBI:30616"/>
        <dbReference type="ChEBI" id="CHEBI:83421"/>
        <dbReference type="ChEBI" id="CHEBI:456216"/>
        <dbReference type="EC" id="2.7.11.1"/>
    </reaction>
</comment>
<evidence type="ECO:0000256" key="3">
    <source>
        <dbReference type="ARBA" id="ARBA00016885"/>
    </source>
</evidence>
<proteinExistence type="predicted"/>
<dbReference type="InterPro" id="IPR017441">
    <property type="entry name" value="Protein_kinase_ATP_BS"/>
</dbReference>
<dbReference type="GO" id="GO:0030430">
    <property type="term" value="C:host cell cytoplasm"/>
    <property type="evidence" value="ECO:0007669"/>
    <property type="project" value="UniProtKB-SubCell"/>
</dbReference>
<evidence type="ECO:0000256" key="6">
    <source>
        <dbReference type="ARBA" id="ARBA00022741"/>
    </source>
</evidence>
<feature type="compositionally biased region" description="Basic and acidic residues" evidence="13">
    <location>
        <begin position="14"/>
        <end position="23"/>
    </location>
</feature>
<keyword evidence="9" id="KW-1035">Host cytoplasm</keyword>
<dbReference type="PANTHER" id="PTHR22984:SF25">
    <property type="entry name" value="PROTEIN KINASE DOMAIN-CONTAINING PROTEIN"/>
    <property type="match status" value="1"/>
</dbReference>
<keyword evidence="8 12" id="KW-0067">ATP-binding</keyword>
<dbReference type="PANTHER" id="PTHR22984">
    <property type="entry name" value="SERINE/THREONINE-PROTEIN KINASE PIM"/>
    <property type="match status" value="1"/>
</dbReference>
<evidence type="ECO:0000256" key="9">
    <source>
        <dbReference type="ARBA" id="ARBA00023200"/>
    </source>
</evidence>
<feature type="compositionally biased region" description="Polar residues" evidence="13">
    <location>
        <begin position="173"/>
        <end position="182"/>
    </location>
</feature>
<dbReference type="Pfam" id="PF00069">
    <property type="entry name" value="Pkinase"/>
    <property type="match status" value="1"/>
</dbReference>
<sequence>MPKRNSRFSKKARSGQDKDRNENPKSNQNSRKRKAGTDVLPESKRKQTEKEIENFLKIQRSVCSPRLPREKSNCSGIVPQTSYLKESKDCKVSSEKVLNQASLPEEKHANIKPITSKSEQPSRKRKAKSNLLAATKRTENESRASFGKRQQESHDSGYKLSRKRSSCAEARLQGNSPQENNISKELLDYEDYEDPEEPDWLKDCHSPLWSPSYEPNYGSYVEAVKNTEPPDYIKELASSNADLAKYEIGKLLGSGSFGQVVAATRKSDNKPVALKFVNRSSVQEFKKLRGREIPAEAYLMSRVRHPNVIQIYQLIFTEEHYCFVMERPESCKDFFDVIQDRNSTGNPLSEKEVRRYFSQILEANIRCEEKGVIHRDIKPENILLDLTNDEVKLIDFGLASEIQEEPFDSFRGTNQYMPPEFMKTSKYDGCEATVWAMGILLVDMLSPVISAFEKPQHCLSMEPRIPQHFSSEVKHVVRMLLNPEADQRPTLKQVLQHPWFSMKD</sequence>
<keyword evidence="6 12" id="KW-0547">Nucleotide-binding</keyword>
<feature type="compositionally biased region" description="Basic and acidic residues" evidence="13">
    <location>
        <begin position="85"/>
        <end position="94"/>
    </location>
</feature>
<reference evidence="16" key="1">
    <citation type="journal article" date="2017" name="bioRxiv">
        <title>Comparative analysis of the genomes of Stylophora pistillata and Acropora digitifera provides evidence for extensive differences between species of corals.</title>
        <authorList>
            <person name="Voolstra C.R."/>
            <person name="Li Y."/>
            <person name="Liew Y.J."/>
            <person name="Baumgarten S."/>
            <person name="Zoccola D."/>
            <person name="Flot J.-F."/>
            <person name="Tambutte S."/>
            <person name="Allemand D."/>
            <person name="Aranda M."/>
        </authorList>
    </citation>
    <scope>NUCLEOTIDE SEQUENCE [LARGE SCALE GENOMIC DNA]</scope>
</reference>
<dbReference type="InterPro" id="IPR011009">
    <property type="entry name" value="Kinase-like_dom_sf"/>
</dbReference>
<evidence type="ECO:0000256" key="11">
    <source>
        <dbReference type="ARBA" id="ARBA00048679"/>
    </source>
</evidence>
<evidence type="ECO:0000256" key="4">
    <source>
        <dbReference type="ARBA" id="ARBA00022527"/>
    </source>
</evidence>
<keyword evidence="4" id="KW-0723">Serine/threonine-protein kinase</keyword>
<dbReference type="EC" id="2.7.11.1" evidence="2"/>